<accession>A0ABZ1WLZ7</accession>
<keyword evidence="3" id="KW-1185">Reference proteome</keyword>
<protein>
    <submittedName>
        <fullName evidence="2">Uncharacterized protein</fullName>
    </submittedName>
</protein>
<sequence>MPLAPPAPEWGNPDGTVDESKMPEEMPLMGPDGRVVKDANGKTLMVETRVK</sequence>
<gene>
    <name evidence="2" type="ORF">OG929_00165</name>
</gene>
<reference evidence="2" key="1">
    <citation type="submission" date="2022-10" db="EMBL/GenBank/DDBJ databases">
        <title>The complete genomes of actinobacterial strains from the NBC collection.</title>
        <authorList>
            <person name="Joergensen T.S."/>
            <person name="Alvarez Arevalo M."/>
            <person name="Sterndorff E.B."/>
            <person name="Faurdal D."/>
            <person name="Vuksanovic O."/>
            <person name="Mourched A.-S."/>
            <person name="Charusanti P."/>
            <person name="Shaw S."/>
            <person name="Blin K."/>
            <person name="Weber T."/>
        </authorList>
    </citation>
    <scope>NUCLEOTIDE SEQUENCE</scope>
    <source>
        <strain evidence="2">NBC_00686</strain>
    </source>
</reference>
<evidence type="ECO:0000256" key="1">
    <source>
        <dbReference type="SAM" id="MobiDB-lite"/>
    </source>
</evidence>
<dbReference type="RefSeq" id="WP_329256749.1">
    <property type="nucleotide sequence ID" value="NZ_CP109011.1"/>
</dbReference>
<organism evidence="2 3">
    <name type="scientific">Streptomyces pseudovenezuelae</name>
    <dbReference type="NCBI Taxonomy" id="67350"/>
    <lineage>
        <taxon>Bacteria</taxon>
        <taxon>Bacillati</taxon>
        <taxon>Actinomycetota</taxon>
        <taxon>Actinomycetes</taxon>
        <taxon>Kitasatosporales</taxon>
        <taxon>Streptomycetaceae</taxon>
        <taxon>Streptomyces</taxon>
        <taxon>Streptomyces aurantiacus group</taxon>
    </lineage>
</organism>
<evidence type="ECO:0000313" key="2">
    <source>
        <dbReference type="EMBL" id="WUT40784.1"/>
    </source>
</evidence>
<dbReference type="Proteomes" id="UP001432168">
    <property type="component" value="Chromosome"/>
</dbReference>
<dbReference type="EMBL" id="CP109011">
    <property type="protein sequence ID" value="WUT40784.1"/>
    <property type="molecule type" value="Genomic_DNA"/>
</dbReference>
<evidence type="ECO:0000313" key="3">
    <source>
        <dbReference type="Proteomes" id="UP001432168"/>
    </source>
</evidence>
<feature type="region of interest" description="Disordered" evidence="1">
    <location>
        <begin position="1"/>
        <end position="36"/>
    </location>
</feature>
<name>A0ABZ1WLZ7_9ACTN</name>
<proteinExistence type="predicted"/>